<keyword evidence="2" id="KW-0808">Transferase</keyword>
<dbReference type="Proteomes" id="UP000524246">
    <property type="component" value="Unassembled WGS sequence"/>
</dbReference>
<evidence type="ECO:0000256" key="1">
    <source>
        <dbReference type="SAM" id="Phobius"/>
    </source>
</evidence>
<accession>A0A7X9FQH8</accession>
<protein>
    <submittedName>
        <fullName evidence="2">Undecaprenyl-phosphate glucose phosphotransferase</fullName>
    </submittedName>
</protein>
<organism evidence="2 3">
    <name type="scientific">SAR324 cluster bacterium</name>
    <dbReference type="NCBI Taxonomy" id="2024889"/>
    <lineage>
        <taxon>Bacteria</taxon>
        <taxon>Deltaproteobacteria</taxon>
        <taxon>SAR324 cluster</taxon>
    </lineage>
</organism>
<proteinExistence type="predicted"/>
<feature type="transmembrane region" description="Helical" evidence="1">
    <location>
        <begin position="111"/>
        <end position="129"/>
    </location>
</feature>
<dbReference type="Pfam" id="PF13727">
    <property type="entry name" value="CoA_binding_3"/>
    <property type="match status" value="1"/>
</dbReference>
<sequence>MLKQRRHLFEFLFLAVDVLVVSFAWVAAYWLRFETGLIEVQKGIPPFSRYLSMVLFIWLIWAFVFKRMGLYRPMRGVRRSIEIWRLLNANALALLLFLAATYLLWEKQAEMSRLVFVYFGVLAVLLTVLQRSVLRFVLQELRRRGYNIRYMLIVGIGKVAADIISRVRLRR</sequence>
<keyword evidence="1" id="KW-0812">Transmembrane</keyword>
<evidence type="ECO:0000313" key="3">
    <source>
        <dbReference type="Proteomes" id="UP000524246"/>
    </source>
</evidence>
<feature type="transmembrane region" description="Helical" evidence="1">
    <location>
        <begin position="86"/>
        <end position="105"/>
    </location>
</feature>
<evidence type="ECO:0000313" key="2">
    <source>
        <dbReference type="EMBL" id="NMC62435.1"/>
    </source>
</evidence>
<reference evidence="2 3" key="1">
    <citation type="journal article" date="2020" name="Biotechnol. Biofuels">
        <title>New insights from the biogas microbiome by comprehensive genome-resolved metagenomics of nearly 1600 species originating from multiple anaerobic digesters.</title>
        <authorList>
            <person name="Campanaro S."/>
            <person name="Treu L."/>
            <person name="Rodriguez-R L.M."/>
            <person name="Kovalovszki A."/>
            <person name="Ziels R.M."/>
            <person name="Maus I."/>
            <person name="Zhu X."/>
            <person name="Kougias P.G."/>
            <person name="Basile A."/>
            <person name="Luo G."/>
            <person name="Schluter A."/>
            <person name="Konstantinidis K.T."/>
            <person name="Angelidaki I."/>
        </authorList>
    </citation>
    <scope>NUCLEOTIDE SEQUENCE [LARGE SCALE GENOMIC DNA]</scope>
    <source>
        <strain evidence="2">AS27yjCOA_65</strain>
    </source>
</reference>
<feature type="transmembrane region" description="Helical" evidence="1">
    <location>
        <begin position="47"/>
        <end position="65"/>
    </location>
</feature>
<comment type="caution">
    <text evidence="2">The sequence shown here is derived from an EMBL/GenBank/DDBJ whole genome shotgun (WGS) entry which is preliminary data.</text>
</comment>
<keyword evidence="1" id="KW-1133">Transmembrane helix</keyword>
<dbReference type="AlphaFoldDB" id="A0A7X9FQH8"/>
<feature type="non-terminal residue" evidence="2">
    <location>
        <position position="171"/>
    </location>
</feature>
<keyword evidence="1" id="KW-0472">Membrane</keyword>
<gene>
    <name evidence="2" type="ORF">GYA55_04635</name>
</gene>
<dbReference type="GO" id="GO:0016740">
    <property type="term" value="F:transferase activity"/>
    <property type="evidence" value="ECO:0007669"/>
    <property type="project" value="UniProtKB-KW"/>
</dbReference>
<dbReference type="EMBL" id="JAAZON010000194">
    <property type="protein sequence ID" value="NMC62435.1"/>
    <property type="molecule type" value="Genomic_DNA"/>
</dbReference>
<name>A0A7X9FQH8_9DELT</name>
<feature type="transmembrane region" description="Helical" evidence="1">
    <location>
        <begin position="12"/>
        <end position="31"/>
    </location>
</feature>